<dbReference type="AlphaFoldDB" id="A0A420XY05"/>
<feature type="region of interest" description="Disordered" evidence="1">
    <location>
        <begin position="130"/>
        <end position="379"/>
    </location>
</feature>
<feature type="domain" description="Transcription elongation factor Eaf N-terminal" evidence="2">
    <location>
        <begin position="15"/>
        <end position="115"/>
    </location>
</feature>
<feature type="compositionally biased region" description="Basic and acidic residues" evidence="1">
    <location>
        <begin position="140"/>
        <end position="160"/>
    </location>
</feature>
<comment type="caution">
    <text evidence="3">The sequence shown here is derived from an EMBL/GenBank/DDBJ whole genome shotgun (WGS) entry which is preliminary data.</text>
</comment>
<proteinExistence type="predicted"/>
<dbReference type="InterPro" id="IPR019194">
    <property type="entry name" value="Tscrpt_elong_fac_Eaf_N"/>
</dbReference>
<dbReference type="Proteomes" id="UP000275385">
    <property type="component" value="Unassembled WGS sequence"/>
</dbReference>
<dbReference type="EMBL" id="QVQW01000099">
    <property type="protein sequence ID" value="RKU40535.1"/>
    <property type="molecule type" value="Genomic_DNA"/>
</dbReference>
<evidence type="ECO:0000313" key="3">
    <source>
        <dbReference type="EMBL" id="RKU40535.1"/>
    </source>
</evidence>
<dbReference type="STRING" id="177199.A0A420XY05"/>
<evidence type="ECO:0000256" key="1">
    <source>
        <dbReference type="SAM" id="MobiDB-lite"/>
    </source>
</evidence>
<protein>
    <recommendedName>
        <fullName evidence="2">Transcription elongation factor Eaf N-terminal domain-containing protein</fullName>
    </recommendedName>
</protein>
<evidence type="ECO:0000313" key="4">
    <source>
        <dbReference type="Proteomes" id="UP000275385"/>
    </source>
</evidence>
<evidence type="ECO:0000259" key="2">
    <source>
        <dbReference type="Pfam" id="PF09816"/>
    </source>
</evidence>
<feature type="compositionally biased region" description="Low complexity" evidence="1">
    <location>
        <begin position="192"/>
        <end position="228"/>
    </location>
</feature>
<keyword evidence="4" id="KW-1185">Reference proteome</keyword>
<organism evidence="3 4">
    <name type="scientific">Coniochaeta pulveracea</name>
    <dbReference type="NCBI Taxonomy" id="177199"/>
    <lineage>
        <taxon>Eukaryota</taxon>
        <taxon>Fungi</taxon>
        <taxon>Dikarya</taxon>
        <taxon>Ascomycota</taxon>
        <taxon>Pezizomycotina</taxon>
        <taxon>Sordariomycetes</taxon>
        <taxon>Sordariomycetidae</taxon>
        <taxon>Coniochaetales</taxon>
        <taxon>Coniochaetaceae</taxon>
        <taxon>Coniochaeta</taxon>
    </lineage>
</organism>
<accession>A0A420XY05</accession>
<feature type="compositionally biased region" description="Basic and acidic residues" evidence="1">
    <location>
        <begin position="389"/>
        <end position="399"/>
    </location>
</feature>
<feature type="compositionally biased region" description="Acidic residues" evidence="1">
    <location>
        <begin position="297"/>
        <end position="307"/>
    </location>
</feature>
<name>A0A420XY05_9PEZI</name>
<feature type="compositionally biased region" description="Acidic residues" evidence="1">
    <location>
        <begin position="253"/>
        <end position="262"/>
    </location>
</feature>
<reference evidence="3 4" key="1">
    <citation type="submission" date="2018-08" db="EMBL/GenBank/DDBJ databases">
        <title>Draft genome of the lignicolous fungus Coniochaeta pulveracea.</title>
        <authorList>
            <person name="Borstlap C.J."/>
            <person name="De Witt R.N."/>
            <person name="Botha A."/>
            <person name="Volschenk H."/>
        </authorList>
    </citation>
    <scope>NUCLEOTIDE SEQUENCE [LARGE SCALE GENOMIC DNA]</scope>
    <source>
        <strain evidence="3 4">CAB683</strain>
    </source>
</reference>
<sequence>MAASGVIDPTKRAKYPVVLSDALLGRPSTEAYTGVRYNHKPELSSEAAPATAKIKPVDKDGSFNLTFNDKGRQYSYNGVRTTKDGNYVLIFDPAREVFVLHRLDSLFHMNVTKTPGNTDVERLQKQFPQLEVEQPASSKPADDKGDIQENSKDSSKEAGTTKRPAVRAKANSALRKNTTSKQAHQQKKAPPKKAAAGAHVATSGPSGSSTSTTNSTSSGRKNTSSSSTAKSDAQPTPQPPSSNNKKRNKTPDPEDEDDDDDGGLILEFPGGHQPRPAPKYVPPTAFNRRFSDFVNAADEDANDEDTEQGGASFQGGDAEAGDNDDDDELDISVLNNYKPAPAPPAQLQTMSLAFEGGDAATPQADAPQDDGGFDDADIEAELEAEFEAEFSKDDGHDSESDVSEED</sequence>
<dbReference type="Pfam" id="PF09816">
    <property type="entry name" value="EAF"/>
    <property type="match status" value="1"/>
</dbReference>
<feature type="compositionally biased region" description="Acidic residues" evidence="1">
    <location>
        <begin position="367"/>
        <end position="379"/>
    </location>
</feature>
<feature type="compositionally biased region" description="Acidic residues" evidence="1">
    <location>
        <begin position="319"/>
        <end position="330"/>
    </location>
</feature>
<dbReference type="OrthoDB" id="125903at2759"/>
<gene>
    <name evidence="3" type="ORF">DL546_001145</name>
</gene>
<feature type="region of interest" description="Disordered" evidence="1">
    <location>
        <begin position="387"/>
        <end position="406"/>
    </location>
</feature>